<gene>
    <name evidence="6" type="ORF">SASPL_150375</name>
</gene>
<dbReference type="Proteomes" id="UP000298416">
    <property type="component" value="Unassembled WGS sequence"/>
</dbReference>
<evidence type="ECO:0000259" key="5">
    <source>
        <dbReference type="PROSITE" id="PS50157"/>
    </source>
</evidence>
<dbReference type="PROSITE" id="PS00028">
    <property type="entry name" value="ZINC_FINGER_C2H2_1"/>
    <property type="match status" value="2"/>
</dbReference>
<accession>A0A8X8W6N4</accession>
<dbReference type="EMBL" id="PNBA02000020">
    <property type="protein sequence ID" value="KAG6388938.1"/>
    <property type="molecule type" value="Genomic_DNA"/>
</dbReference>
<feature type="repeat" description="PPR" evidence="3">
    <location>
        <begin position="68"/>
        <end position="102"/>
    </location>
</feature>
<evidence type="ECO:0000256" key="1">
    <source>
        <dbReference type="ARBA" id="ARBA00022737"/>
    </source>
</evidence>
<keyword evidence="2" id="KW-0863">Zinc-finger</keyword>
<dbReference type="Pfam" id="PF13912">
    <property type="entry name" value="zf-C2H2_6"/>
    <property type="match status" value="2"/>
</dbReference>
<dbReference type="Gene3D" id="3.30.160.60">
    <property type="entry name" value="Classic Zinc Finger"/>
    <property type="match status" value="1"/>
</dbReference>
<sequence length="756" mass="81583">MKSHIESVVWQLTKASQSLSTTRILHALIIKHSLTLDPFYATKIQRFYAINNDLLSARNLFETSPQRSVYLWNSIIRVHAQSHHFSHTFRLFKRMLASDTPPDNFTFACLARACSDKLDILALRAVHGKLIAYGLGDDFICTSSLVSSYSRMGIADEASFLFSGIDGEPDLVLCNAMVSCYGRCGDWIKGVVLFNAMMGMGIRPDGYTVVGLITGLKSFSLMNVGEMVHSFCVKCGLDLSDHVGSALVGMYSRCGSVELACKVLENIVLPDVVSWSALIAGFSQSGDHVKALMLFREFVMSGCKSDPPLLATALAAIAQTAVVGPGCEIHGYAVRHGIDKSVGVSSALVDMYAKCGFLEMGIRIFKRMPKRNIVSFNTVILGLGLYGRSGEALRVFDEVLEKGMRPDETTLTGILCACCHSGLVEEGIGYFKLLRDRFGVEVRTEHYVYMVKLLGMGGRLREAYDLVMSLTEPVDSGVWGALLSCCEHYKNYEVHEAVTKHFSKNGSISSGDSVMLSNSFAHVGRWECVEQLRGDRARAKGKLPGCSWIAYDECAYMFDIPQMSSAAQVYDHEAQDAVALTFPAVSSVVALRSGGKASSSVTTTKSPRIYNCSVCGKSLSLHQALGGHKASHGNKPATVGAAEKKPSNSTSTATTADDDSIAGPHRLHNCSKCGRSFPSGQPLGGHMRKHYGGVIGGSKSGVNSSDGGNGDGFNVVTSFSGGGGTSSSYGNGDCDVTRNWELNWISEEGLDLTLRL</sequence>
<feature type="repeat" description="PPR" evidence="3">
    <location>
        <begin position="372"/>
        <end position="406"/>
    </location>
</feature>
<evidence type="ECO:0000256" key="2">
    <source>
        <dbReference type="PROSITE-ProRule" id="PRU00042"/>
    </source>
</evidence>
<dbReference type="InterPro" id="IPR036236">
    <property type="entry name" value="Znf_C2H2_sf"/>
</dbReference>
<dbReference type="GO" id="GO:0003723">
    <property type="term" value="F:RNA binding"/>
    <property type="evidence" value="ECO:0007669"/>
    <property type="project" value="InterPro"/>
</dbReference>
<keyword evidence="7" id="KW-1185">Reference proteome</keyword>
<dbReference type="PANTHER" id="PTHR47926">
    <property type="entry name" value="PENTATRICOPEPTIDE REPEAT-CONTAINING PROTEIN"/>
    <property type="match status" value="1"/>
</dbReference>
<feature type="repeat" description="PPR" evidence="3">
    <location>
        <begin position="170"/>
        <end position="204"/>
    </location>
</feature>
<feature type="repeat" description="PPR" evidence="3">
    <location>
        <begin position="271"/>
        <end position="305"/>
    </location>
</feature>
<name>A0A8X8W6N4_SALSN</name>
<dbReference type="Pfam" id="PF01535">
    <property type="entry name" value="PPR"/>
    <property type="match status" value="2"/>
</dbReference>
<dbReference type="PROSITE" id="PS51375">
    <property type="entry name" value="PPR"/>
    <property type="match status" value="4"/>
</dbReference>
<protein>
    <recommendedName>
        <fullName evidence="5">C2H2-type domain-containing protein</fullName>
    </recommendedName>
</protein>
<feature type="domain" description="C2H2-type" evidence="5">
    <location>
        <begin position="610"/>
        <end position="637"/>
    </location>
</feature>
<dbReference type="AlphaFoldDB" id="A0A8X8W6N4"/>
<reference evidence="6" key="2">
    <citation type="submission" date="2020-08" db="EMBL/GenBank/DDBJ databases">
        <title>Plant Genome Project.</title>
        <authorList>
            <person name="Zhang R.-G."/>
        </authorList>
    </citation>
    <scope>NUCLEOTIDE SEQUENCE</scope>
    <source>
        <strain evidence="6">Huo1</strain>
        <tissue evidence="6">Leaf</tissue>
    </source>
</reference>
<proteinExistence type="predicted"/>
<dbReference type="SUPFAM" id="SSF57667">
    <property type="entry name" value="beta-beta-alpha zinc fingers"/>
    <property type="match status" value="1"/>
</dbReference>
<keyword evidence="1" id="KW-0677">Repeat</keyword>
<feature type="region of interest" description="Disordered" evidence="4">
    <location>
        <begin position="626"/>
        <end position="664"/>
    </location>
</feature>
<dbReference type="SMART" id="SM00355">
    <property type="entry name" value="ZnF_C2H2"/>
    <property type="match status" value="2"/>
</dbReference>
<dbReference type="FunFam" id="1.25.40.10:FF:000343">
    <property type="entry name" value="Pentatricopeptide repeat-containing protein At3g58590"/>
    <property type="match status" value="1"/>
</dbReference>
<evidence type="ECO:0000313" key="6">
    <source>
        <dbReference type="EMBL" id="KAG6388938.1"/>
    </source>
</evidence>
<reference evidence="6" key="1">
    <citation type="submission" date="2018-01" db="EMBL/GenBank/DDBJ databases">
        <authorList>
            <person name="Mao J.F."/>
        </authorList>
    </citation>
    <scope>NUCLEOTIDE SEQUENCE</scope>
    <source>
        <strain evidence="6">Huo1</strain>
        <tissue evidence="6">Leaf</tissue>
    </source>
</reference>
<feature type="domain" description="C2H2-type" evidence="5">
    <location>
        <begin position="668"/>
        <end position="692"/>
    </location>
</feature>
<dbReference type="InterPro" id="IPR011990">
    <property type="entry name" value="TPR-like_helical_dom_sf"/>
</dbReference>
<dbReference type="PANTHER" id="PTHR47926:SF347">
    <property type="entry name" value="PENTATRICOPEPTIDE REPEAT-CONTAINING PROTEIN"/>
    <property type="match status" value="1"/>
</dbReference>
<evidence type="ECO:0000256" key="4">
    <source>
        <dbReference type="SAM" id="MobiDB-lite"/>
    </source>
</evidence>
<evidence type="ECO:0000313" key="7">
    <source>
        <dbReference type="Proteomes" id="UP000298416"/>
    </source>
</evidence>
<comment type="caution">
    <text evidence="6">The sequence shown here is derived from an EMBL/GenBank/DDBJ whole genome shotgun (WGS) entry which is preliminary data.</text>
</comment>
<dbReference type="InterPro" id="IPR046960">
    <property type="entry name" value="PPR_At4g14850-like_plant"/>
</dbReference>
<dbReference type="PROSITE" id="PS50157">
    <property type="entry name" value="ZINC_FINGER_C2H2_2"/>
    <property type="match status" value="2"/>
</dbReference>
<dbReference type="FunFam" id="1.25.40.10:FF:000090">
    <property type="entry name" value="Pentatricopeptide repeat-containing protein, chloroplastic"/>
    <property type="match status" value="1"/>
</dbReference>
<dbReference type="Gene3D" id="1.25.40.10">
    <property type="entry name" value="Tetratricopeptide repeat domain"/>
    <property type="match status" value="4"/>
</dbReference>
<dbReference type="Pfam" id="PF13041">
    <property type="entry name" value="PPR_2"/>
    <property type="match status" value="2"/>
</dbReference>
<dbReference type="GO" id="GO:0009451">
    <property type="term" value="P:RNA modification"/>
    <property type="evidence" value="ECO:0007669"/>
    <property type="project" value="InterPro"/>
</dbReference>
<organism evidence="6">
    <name type="scientific">Salvia splendens</name>
    <name type="common">Scarlet sage</name>
    <dbReference type="NCBI Taxonomy" id="180675"/>
    <lineage>
        <taxon>Eukaryota</taxon>
        <taxon>Viridiplantae</taxon>
        <taxon>Streptophyta</taxon>
        <taxon>Embryophyta</taxon>
        <taxon>Tracheophyta</taxon>
        <taxon>Spermatophyta</taxon>
        <taxon>Magnoliopsida</taxon>
        <taxon>eudicotyledons</taxon>
        <taxon>Gunneridae</taxon>
        <taxon>Pentapetalae</taxon>
        <taxon>asterids</taxon>
        <taxon>lamiids</taxon>
        <taxon>Lamiales</taxon>
        <taxon>Lamiaceae</taxon>
        <taxon>Nepetoideae</taxon>
        <taxon>Mentheae</taxon>
        <taxon>Salviinae</taxon>
        <taxon>Salvia</taxon>
        <taxon>Salvia subgen. Calosphace</taxon>
        <taxon>core Calosphace</taxon>
    </lineage>
</organism>
<dbReference type="GO" id="GO:0008270">
    <property type="term" value="F:zinc ion binding"/>
    <property type="evidence" value="ECO:0007669"/>
    <property type="project" value="UniProtKB-KW"/>
</dbReference>
<dbReference type="NCBIfam" id="TIGR00756">
    <property type="entry name" value="PPR"/>
    <property type="match status" value="4"/>
</dbReference>
<dbReference type="InterPro" id="IPR002885">
    <property type="entry name" value="PPR_rpt"/>
</dbReference>
<dbReference type="InterPro" id="IPR013087">
    <property type="entry name" value="Znf_C2H2_type"/>
</dbReference>
<keyword evidence="2" id="KW-0862">Zinc</keyword>
<evidence type="ECO:0000256" key="3">
    <source>
        <dbReference type="PROSITE-ProRule" id="PRU00708"/>
    </source>
</evidence>
<keyword evidence="2" id="KW-0479">Metal-binding</keyword>